<gene>
    <name evidence="2" type="ORF">IV203_038187</name>
</gene>
<evidence type="ECO:0000256" key="1">
    <source>
        <dbReference type="ARBA" id="ARBA00022962"/>
    </source>
</evidence>
<evidence type="ECO:0000313" key="3">
    <source>
        <dbReference type="Proteomes" id="UP000693970"/>
    </source>
</evidence>
<name>A0A9K3LM52_9STRA</name>
<dbReference type="CDD" id="cd03109">
    <property type="entry name" value="DTBS"/>
    <property type="match status" value="1"/>
</dbReference>
<dbReference type="OrthoDB" id="426250at2759"/>
<dbReference type="PANTHER" id="PTHR21343">
    <property type="entry name" value="DETHIOBIOTIN SYNTHETASE"/>
    <property type="match status" value="1"/>
</dbReference>
<organism evidence="2 3">
    <name type="scientific">Nitzschia inconspicua</name>
    <dbReference type="NCBI Taxonomy" id="303405"/>
    <lineage>
        <taxon>Eukaryota</taxon>
        <taxon>Sar</taxon>
        <taxon>Stramenopiles</taxon>
        <taxon>Ochrophyta</taxon>
        <taxon>Bacillariophyta</taxon>
        <taxon>Bacillariophyceae</taxon>
        <taxon>Bacillariophycidae</taxon>
        <taxon>Bacillariales</taxon>
        <taxon>Bacillariaceae</taxon>
        <taxon>Nitzschia</taxon>
    </lineage>
</organism>
<dbReference type="PANTHER" id="PTHR21343:SF10">
    <property type="entry name" value="DRTGG DOMAIN-CONTAINING PROTEIN"/>
    <property type="match status" value="1"/>
</dbReference>
<accession>A0A9K3LM52</accession>
<dbReference type="EMBL" id="JAGRRH010000009">
    <property type="protein sequence ID" value="KAG7364984.1"/>
    <property type="molecule type" value="Genomic_DNA"/>
</dbReference>
<dbReference type="Pfam" id="PF13500">
    <property type="entry name" value="AAA_26"/>
    <property type="match status" value="1"/>
</dbReference>
<reference evidence="2" key="2">
    <citation type="submission" date="2021-04" db="EMBL/GenBank/DDBJ databases">
        <authorList>
            <person name="Podell S."/>
        </authorList>
    </citation>
    <scope>NUCLEOTIDE SEQUENCE</scope>
    <source>
        <strain evidence="2">Hildebrandi</strain>
    </source>
</reference>
<dbReference type="Proteomes" id="UP000693970">
    <property type="component" value="Unassembled WGS sequence"/>
</dbReference>
<dbReference type="AlphaFoldDB" id="A0A9K3LM52"/>
<keyword evidence="1" id="KW-0315">Glutamine amidotransferase</keyword>
<reference evidence="2" key="1">
    <citation type="journal article" date="2021" name="Sci. Rep.">
        <title>Diploid genomic architecture of Nitzschia inconspicua, an elite biomass production diatom.</title>
        <authorList>
            <person name="Oliver A."/>
            <person name="Podell S."/>
            <person name="Pinowska A."/>
            <person name="Traller J.C."/>
            <person name="Smith S.R."/>
            <person name="McClure R."/>
            <person name="Beliaev A."/>
            <person name="Bohutskyi P."/>
            <person name="Hill E.A."/>
            <person name="Rabines A."/>
            <person name="Zheng H."/>
            <person name="Allen L.Z."/>
            <person name="Kuo A."/>
            <person name="Grigoriev I.V."/>
            <person name="Allen A.E."/>
            <person name="Hazlebeck D."/>
            <person name="Allen E.E."/>
        </authorList>
    </citation>
    <scope>NUCLEOTIDE SEQUENCE</scope>
    <source>
        <strain evidence="2">Hildebrandi</strain>
    </source>
</reference>
<proteinExistence type="predicted"/>
<sequence>MQDNEFIFSTDITIDQSWRRNVRLEDIWTQNSHKENATLGLYLICPEWTDQRLVKHDNRIRPLFQALIQPHLWNHRRSTKFDCGIIHLDTNELCNLCGDSDDGNQLPRTLPCPPEHLPVFLLVIHLPSMPDVHVKYLSGLSAGSINNMWRAGHADTASNEAKKEVTDELLSFGLMARNPPPVPDQALRIFVAGDRMSVGKTSVCLGLLGNLVQAGYAPDTLAYIKPATQNEKPQLVQRYCEKMGIPCVSIGPVVYYRGFTRAFLAGETETSEELLAKVSAAVDELAVGKSVVVIDGVGFPAVGSICGTDNASVALASSYPDVTSSSNMESSFQRRPLGVLLVGGPGVGSAVDAFNLNAAYFERVGVPVLGAVFNKLSPDGFYSLENCKKEISLYFNQNDYQLQNGRRPFGFCPLYTKLVGDDAMDHVLEYIRVFSEHFDMSGLIERARQVKDSMVLLPVAPSGPPRKRQKVIDRNSTRTREEIEIAAINAGAAPSA</sequence>
<protein>
    <submittedName>
        <fullName evidence="2">AAA domain containing protein</fullName>
    </submittedName>
</protein>
<comment type="caution">
    <text evidence="2">The sequence shown here is derived from an EMBL/GenBank/DDBJ whole genome shotgun (WGS) entry which is preliminary data.</text>
</comment>
<keyword evidence="3" id="KW-1185">Reference proteome</keyword>
<evidence type="ECO:0000313" key="2">
    <source>
        <dbReference type="EMBL" id="KAG7364984.1"/>
    </source>
</evidence>